<name>A0A2N9JAA9_9ACTN</name>
<dbReference type="AlphaFoldDB" id="A0A2N9JAA9"/>
<dbReference type="EMBL" id="LT985188">
    <property type="protein sequence ID" value="SPD85122.1"/>
    <property type="molecule type" value="Genomic_DNA"/>
</dbReference>
<protein>
    <submittedName>
        <fullName evidence="1">Uncharacterized protein</fullName>
    </submittedName>
</protein>
<sequence>MLGMLPPVAIIHRVGCGALNLPARVASEKVGHQYAARVIGEIGPAALDGRRGSHRAGASTEKALDEDSAHRALRRLLRCRALHCHFGNRTILDGRRRGSGRRLPCHHAC</sequence>
<evidence type="ECO:0000313" key="2">
    <source>
        <dbReference type="Proteomes" id="UP000238164"/>
    </source>
</evidence>
<dbReference type="Proteomes" id="UP000238164">
    <property type="component" value="Chromosome 1"/>
</dbReference>
<gene>
    <name evidence="1" type="ORF">MPLG2_0086</name>
</gene>
<accession>A0A2N9JAA9</accession>
<keyword evidence="2" id="KW-1185">Reference proteome</keyword>
<dbReference type="KEGG" id="mgg:MPLG2_0086"/>
<organism evidence="1 2">
    <name type="scientific">Micropruina glycogenica</name>
    <dbReference type="NCBI Taxonomy" id="75385"/>
    <lineage>
        <taxon>Bacteria</taxon>
        <taxon>Bacillati</taxon>
        <taxon>Actinomycetota</taxon>
        <taxon>Actinomycetes</taxon>
        <taxon>Propionibacteriales</taxon>
        <taxon>Nocardioidaceae</taxon>
        <taxon>Micropruina</taxon>
    </lineage>
</organism>
<proteinExistence type="predicted"/>
<reference evidence="1 2" key="1">
    <citation type="submission" date="2018-02" db="EMBL/GenBank/DDBJ databases">
        <authorList>
            <person name="Cohen D.B."/>
            <person name="Kent A.D."/>
        </authorList>
    </citation>
    <scope>NUCLEOTIDE SEQUENCE [LARGE SCALE GENOMIC DNA]</scope>
    <source>
        <strain evidence="1">1</strain>
    </source>
</reference>
<evidence type="ECO:0000313" key="1">
    <source>
        <dbReference type="EMBL" id="SPD85122.1"/>
    </source>
</evidence>